<accession>A0AA47M540</accession>
<dbReference type="InterPro" id="IPR002035">
    <property type="entry name" value="VWF_A"/>
</dbReference>
<keyword evidence="4" id="KW-0964">Secreted</keyword>
<dbReference type="Gene3D" id="2.170.130.20">
    <property type="entry name" value="LCCL-like domain"/>
    <property type="match status" value="1"/>
</dbReference>
<evidence type="ECO:0000256" key="4">
    <source>
        <dbReference type="ARBA" id="ARBA00022525"/>
    </source>
</evidence>
<reference evidence="12" key="1">
    <citation type="journal article" date="2023" name="Front. Mar. Sci.">
        <title>A new Merluccius polli reference genome to investigate the effects of global change in West African waters.</title>
        <authorList>
            <person name="Mateo J.L."/>
            <person name="Blanco-Fernandez C."/>
            <person name="Garcia-Vazquez E."/>
            <person name="Machado-Schiaffino G."/>
        </authorList>
    </citation>
    <scope>NUCLEOTIDE SEQUENCE</scope>
    <source>
        <strain evidence="12">C29</strain>
        <tissue evidence="12">Fin</tissue>
    </source>
</reference>
<keyword evidence="7" id="KW-1015">Disulfide bond</keyword>
<evidence type="ECO:0000256" key="7">
    <source>
        <dbReference type="ARBA" id="ARBA00023157"/>
    </source>
</evidence>
<dbReference type="AlphaFoldDB" id="A0AA47M540"/>
<evidence type="ECO:0000259" key="11">
    <source>
        <dbReference type="PROSITE" id="PS50820"/>
    </source>
</evidence>
<dbReference type="SMART" id="SM00327">
    <property type="entry name" value="VWA"/>
    <property type="match status" value="2"/>
</dbReference>
<evidence type="ECO:0000256" key="3">
    <source>
        <dbReference type="ARBA" id="ARBA00013828"/>
    </source>
</evidence>
<dbReference type="SMART" id="SM00603">
    <property type="entry name" value="LCCL"/>
    <property type="match status" value="1"/>
</dbReference>
<evidence type="ECO:0000256" key="5">
    <source>
        <dbReference type="ARBA" id="ARBA00022729"/>
    </source>
</evidence>
<dbReference type="PROSITE" id="PS50820">
    <property type="entry name" value="LCCL"/>
    <property type="match status" value="1"/>
</dbReference>
<organism evidence="12 13">
    <name type="scientific">Merluccius polli</name>
    <name type="common">Benguela hake</name>
    <name type="synonym">Merluccius cadenati</name>
    <dbReference type="NCBI Taxonomy" id="89951"/>
    <lineage>
        <taxon>Eukaryota</taxon>
        <taxon>Metazoa</taxon>
        <taxon>Chordata</taxon>
        <taxon>Craniata</taxon>
        <taxon>Vertebrata</taxon>
        <taxon>Euteleostomi</taxon>
        <taxon>Actinopterygii</taxon>
        <taxon>Neopterygii</taxon>
        <taxon>Teleostei</taxon>
        <taxon>Neoteleostei</taxon>
        <taxon>Acanthomorphata</taxon>
        <taxon>Zeiogadaria</taxon>
        <taxon>Gadariae</taxon>
        <taxon>Gadiformes</taxon>
        <taxon>Gadoidei</taxon>
        <taxon>Merlucciidae</taxon>
        <taxon>Merluccius</taxon>
    </lineage>
</organism>
<feature type="domain" description="LCCL" evidence="11">
    <location>
        <begin position="7"/>
        <end position="100"/>
    </location>
</feature>
<comment type="function">
    <text evidence="1">Plays a role in the control of cell shape and motility in the trabecular meshwork.</text>
</comment>
<evidence type="ECO:0000259" key="10">
    <source>
        <dbReference type="PROSITE" id="PS50234"/>
    </source>
</evidence>
<dbReference type="Gene3D" id="3.40.50.410">
    <property type="entry name" value="von Willebrand factor, type A domain"/>
    <property type="match status" value="3"/>
</dbReference>
<evidence type="ECO:0000256" key="8">
    <source>
        <dbReference type="ARBA" id="ARBA00023180"/>
    </source>
</evidence>
<dbReference type="InterPro" id="IPR004043">
    <property type="entry name" value="LCCL"/>
</dbReference>
<name>A0AA47M540_MERPO</name>
<comment type="caution">
    <text evidence="12">The sequence shown here is derived from an EMBL/GenBank/DDBJ whole genome shotgun (WGS) entry which is preliminary data.</text>
</comment>
<evidence type="ECO:0000313" key="13">
    <source>
        <dbReference type="Proteomes" id="UP001174136"/>
    </source>
</evidence>
<dbReference type="SUPFAM" id="SSF69848">
    <property type="entry name" value="LCCL domain"/>
    <property type="match status" value="1"/>
</dbReference>
<evidence type="ECO:0000256" key="1">
    <source>
        <dbReference type="ARBA" id="ARBA00003388"/>
    </source>
</evidence>
<proteinExistence type="predicted"/>
<feature type="chain" id="PRO_5041260412" description="Cochlin" evidence="9">
    <location>
        <begin position="18"/>
        <end position="495"/>
    </location>
</feature>
<dbReference type="Proteomes" id="UP001174136">
    <property type="component" value="Unassembled WGS sequence"/>
</dbReference>
<evidence type="ECO:0000313" key="12">
    <source>
        <dbReference type="EMBL" id="KAK0133733.1"/>
    </source>
</evidence>
<sequence>MWCCASVPAAITCLTRGADLLEQEQVVLCPPDCTQWRVSVFGTGTYASVSNVCGAAIHRGVVGPGGGPVQVRMLLGRRSYMSSYSNGIQSQSLSQWTSSFSLTKPVDTAQELSSETSTTTSLPGGKNVKKVLKKPAAKKPTVKKMANTECQVELAVVMDSSRNIGYRRFGLQKSFLSRLVTALKVGPTGPQVGVVQAGDFPRTEVHLSNSTKTLLMSIAELPYLGGDTNTGKAIQHVAESFFMAEHGMRRGHARVLLVLLDGWPSDDLEKAGELARDFGINVFLLSVAKPTLEEMPLIHDQDYAMKAVCKANGFFNLFAPSWFSAPKHIRSLTQRMCSPEALQCSRTCLNSVNIGFLIDGSSSVGDVNFRVVINFIKAIAQSLDISDVGSRVGVVQYTYEQRMEFGLSDHLSKEAVVGALNKIRYMNGGTATGGGHQLRITVFSVGVAWAPMQDLKAMASAPTDRHVFFSRDFSGLTAFPEALVRSVCQDFTHTN</sequence>
<dbReference type="PANTHER" id="PTHR24020:SF36">
    <property type="entry name" value="COCHLIN"/>
    <property type="match status" value="1"/>
</dbReference>
<dbReference type="Pfam" id="PF03815">
    <property type="entry name" value="LCCL"/>
    <property type="match status" value="1"/>
</dbReference>
<dbReference type="InterPro" id="IPR036609">
    <property type="entry name" value="LCCL_sf"/>
</dbReference>
<dbReference type="InterPro" id="IPR050525">
    <property type="entry name" value="ECM_Assembly_Org"/>
</dbReference>
<dbReference type="FunFam" id="2.170.130.20:FF:000001">
    <property type="entry name" value="Cysteine-rich secretory protein LCCL domain-containing 1"/>
    <property type="match status" value="1"/>
</dbReference>
<keyword evidence="5 9" id="KW-0732">Signal</keyword>
<feature type="domain" description="VWFA" evidence="10">
    <location>
        <begin position="353"/>
        <end position="435"/>
    </location>
</feature>
<feature type="domain" description="VWFA" evidence="10">
    <location>
        <begin position="153"/>
        <end position="336"/>
    </location>
</feature>
<dbReference type="GO" id="GO:0005576">
    <property type="term" value="C:extracellular region"/>
    <property type="evidence" value="ECO:0007669"/>
    <property type="project" value="UniProtKB-SubCell"/>
</dbReference>
<dbReference type="InterPro" id="IPR036465">
    <property type="entry name" value="vWFA_dom_sf"/>
</dbReference>
<evidence type="ECO:0000256" key="6">
    <source>
        <dbReference type="ARBA" id="ARBA00022737"/>
    </source>
</evidence>
<protein>
    <recommendedName>
        <fullName evidence="3">Cochlin</fullName>
    </recommendedName>
</protein>
<dbReference type="PRINTS" id="PR00453">
    <property type="entry name" value="VWFADOMAIN"/>
</dbReference>
<comment type="subcellular location">
    <subcellularLocation>
        <location evidence="2">Secreted</location>
    </subcellularLocation>
</comment>
<dbReference type="EMBL" id="JAOPHQ010005887">
    <property type="protein sequence ID" value="KAK0133733.1"/>
    <property type="molecule type" value="Genomic_DNA"/>
</dbReference>
<keyword evidence="6" id="KW-0677">Repeat</keyword>
<feature type="signal peptide" evidence="9">
    <location>
        <begin position="1"/>
        <end position="17"/>
    </location>
</feature>
<dbReference type="Pfam" id="PF00092">
    <property type="entry name" value="VWA"/>
    <property type="match status" value="2"/>
</dbReference>
<dbReference type="SUPFAM" id="SSF53300">
    <property type="entry name" value="vWA-like"/>
    <property type="match status" value="2"/>
</dbReference>
<keyword evidence="13" id="KW-1185">Reference proteome</keyword>
<keyword evidence="8" id="KW-0325">Glycoprotein</keyword>
<gene>
    <name evidence="12" type="primary">COCH_0</name>
    <name evidence="12" type="ORF">N1851_030741</name>
</gene>
<evidence type="ECO:0000256" key="9">
    <source>
        <dbReference type="SAM" id="SignalP"/>
    </source>
</evidence>
<dbReference type="PANTHER" id="PTHR24020">
    <property type="entry name" value="COLLAGEN ALPHA"/>
    <property type="match status" value="1"/>
</dbReference>
<evidence type="ECO:0000256" key="2">
    <source>
        <dbReference type="ARBA" id="ARBA00004613"/>
    </source>
</evidence>
<dbReference type="PROSITE" id="PS50234">
    <property type="entry name" value="VWFA"/>
    <property type="match status" value="2"/>
</dbReference>